<dbReference type="SUPFAM" id="SSF53850">
    <property type="entry name" value="Periplasmic binding protein-like II"/>
    <property type="match status" value="1"/>
</dbReference>
<dbReference type="OrthoDB" id="194307at2157"/>
<reference evidence="8 9" key="1">
    <citation type="submission" date="2017-07" db="EMBL/GenBank/DDBJ databases">
        <title>Draft genome sequence of aerobic hyperthermophilic archaea, Pyrobaculum aerophilum YKB31 and YKB32.</title>
        <authorList>
            <person name="Mochizuki T."/>
            <person name="Berliner A.J."/>
            <person name="Yoshida-Takashima Y."/>
            <person name="Takaki Y."/>
            <person name="Nunoura T."/>
            <person name="Takai K."/>
        </authorList>
    </citation>
    <scope>NUCLEOTIDE SEQUENCE [LARGE SCALE GENOMIC DNA]</scope>
    <source>
        <strain evidence="6 9">YKB31</strain>
        <strain evidence="7 8">YKB32</strain>
    </source>
</reference>
<organism evidence="7 8">
    <name type="scientific">Pyrobaculum aerophilum</name>
    <dbReference type="NCBI Taxonomy" id="13773"/>
    <lineage>
        <taxon>Archaea</taxon>
        <taxon>Thermoproteota</taxon>
        <taxon>Thermoprotei</taxon>
        <taxon>Thermoproteales</taxon>
        <taxon>Thermoproteaceae</taxon>
        <taxon>Pyrobaculum</taxon>
    </lineage>
</organism>
<evidence type="ECO:0000256" key="2">
    <source>
        <dbReference type="ARBA" id="ARBA00022448"/>
    </source>
</evidence>
<evidence type="ECO:0000256" key="1">
    <source>
        <dbReference type="ARBA" id="ARBA00005695"/>
    </source>
</evidence>
<protein>
    <recommendedName>
        <fullName evidence="5">Solute-binding protein family 5 domain-containing protein</fullName>
    </recommendedName>
</protein>
<feature type="domain" description="Solute-binding protein family 5" evidence="5">
    <location>
        <begin position="22"/>
        <end position="248"/>
    </location>
</feature>
<name>A0A371R4A9_9CREN</name>
<dbReference type="Proteomes" id="UP000256877">
    <property type="component" value="Unassembled WGS sequence"/>
</dbReference>
<keyword evidence="2" id="KW-0813">Transport</keyword>
<dbReference type="EMBL" id="NMUE01000035">
    <property type="protein sequence ID" value="RFA94531.1"/>
    <property type="molecule type" value="Genomic_DNA"/>
</dbReference>
<feature type="transmembrane region" description="Helical" evidence="4">
    <location>
        <begin position="886"/>
        <end position="906"/>
    </location>
</feature>
<evidence type="ECO:0000313" key="7">
    <source>
        <dbReference type="EMBL" id="RFA98621.1"/>
    </source>
</evidence>
<evidence type="ECO:0000259" key="5">
    <source>
        <dbReference type="Pfam" id="PF00496"/>
    </source>
</evidence>
<evidence type="ECO:0000256" key="4">
    <source>
        <dbReference type="SAM" id="Phobius"/>
    </source>
</evidence>
<dbReference type="EMBL" id="NMUF01000015">
    <property type="protein sequence ID" value="RFA98621.1"/>
    <property type="molecule type" value="Genomic_DNA"/>
</dbReference>
<dbReference type="Gene3D" id="1.20.5.340">
    <property type="match status" value="1"/>
</dbReference>
<comment type="caution">
    <text evidence="7">The sequence shown here is derived from an EMBL/GenBank/DDBJ whole genome shotgun (WGS) entry which is preliminary data.</text>
</comment>
<dbReference type="InterPro" id="IPR039424">
    <property type="entry name" value="SBP_5"/>
</dbReference>
<evidence type="ECO:0000313" key="9">
    <source>
        <dbReference type="Proteomes" id="UP000257123"/>
    </source>
</evidence>
<dbReference type="Gene3D" id="3.10.105.10">
    <property type="entry name" value="Dipeptide-binding Protein, Domain 3"/>
    <property type="match status" value="1"/>
</dbReference>
<gene>
    <name evidence="6" type="ORF">CGL51_09795</name>
    <name evidence="7" type="ORF">CGL52_06850</name>
</gene>
<dbReference type="AlphaFoldDB" id="A0A371R4A9"/>
<evidence type="ECO:0000313" key="6">
    <source>
        <dbReference type="EMBL" id="RFA94531.1"/>
    </source>
</evidence>
<keyword evidence="4" id="KW-0472">Membrane</keyword>
<dbReference type="SUPFAM" id="SSF58104">
    <property type="entry name" value="Methyl-accepting chemotaxis protein (MCP) signaling domain"/>
    <property type="match status" value="1"/>
</dbReference>
<dbReference type="Pfam" id="PF00496">
    <property type="entry name" value="SBP_bac_5"/>
    <property type="match status" value="1"/>
</dbReference>
<evidence type="ECO:0000313" key="8">
    <source>
        <dbReference type="Proteomes" id="UP000256877"/>
    </source>
</evidence>
<sequence length="921" mass="102693">MNKYITTTFLILLLAVLVIAQGPPVDKLIFVLQPDESRAIRDIIDGRMHIWLWYIRSPENIELARARGLNLIDVAGCGVYNLQVNPVTTNATFNPFTIREVREALNWLVDRNYIAEELMRGLGIPQYTPFRVGSPEYVRYIDLMIQYERKYAYDFEKARQVITEALTRAGAVFRDGKWYYGDQPIVIKIIARAEDVRRDIGAYLAEQLRNLGFEVDIRTVPASVAVPIVYRGDPRTGEWHIYTEGWAFTGGMTAFEDDSFEFFYMSPFSGTIFNEQYSDYARERLPAEFKDVAKKLTGGEYKSFAERRQLVEKALQYALSESTRVWLVTQKCPMPSAPNVEAPFDLMGGYWSPYALRAIRFTDRQGGELVVGQLRSFFTEPWNPFNNWLYDQLVLRNVYDTGIWIHPQTGRYTKLRSEFRVETAGPNGTLNVPADAVKPVVTGPEPGQVEWRRVGEGVQATSHIIWTIPKGYWHYTILPNVDKPRVAMTVADVLYGIAHIFQRVNETTKIHDPGTITPGAQVFVERLVGLKVEDAGDNIVVHMWVNYWHPDETFIVQFFDVTPSYPWELAYLMDVAVASGRLAWVVETAQAKNIEVLDLAKGPSLGILEQVLSEVKGSVPQAISEFVNNTDVSARWAALESWYEAMKHFYVSNGPFYLERVDTAANQAVLAAFRDYAFDTSREYAPLYKPRVPVIEITDIITSAPAGVPISATLSATLEGSPYNNVEMKFILFDAAGNVVYSGEGTRIGDGRFKVEVPADVTSMLKPGVYTLNIIAVGADAAVPILFSRSVVVTASAEQIIEEVSRSVEQQVSAVRERIAALGGDVARAFESLSGAIEQMSRGIDNVNNRVGNIESGISTVAESVNTLSDTVTQLQNSIAGLQGSLGLTNGLLALVVILLIVNLVVSLRRRATSGGGTVVR</sequence>
<dbReference type="GO" id="GO:1904680">
    <property type="term" value="F:peptide transmembrane transporter activity"/>
    <property type="evidence" value="ECO:0007669"/>
    <property type="project" value="TreeGrafter"/>
</dbReference>
<dbReference type="PANTHER" id="PTHR30290">
    <property type="entry name" value="PERIPLASMIC BINDING COMPONENT OF ABC TRANSPORTER"/>
    <property type="match status" value="1"/>
</dbReference>
<keyword evidence="4" id="KW-0812">Transmembrane</keyword>
<proteinExistence type="inferred from homology"/>
<dbReference type="GO" id="GO:0015833">
    <property type="term" value="P:peptide transport"/>
    <property type="evidence" value="ECO:0007669"/>
    <property type="project" value="TreeGrafter"/>
</dbReference>
<dbReference type="Proteomes" id="UP000257123">
    <property type="component" value="Unassembled WGS sequence"/>
</dbReference>
<accession>A0A371R4A9</accession>
<dbReference type="InterPro" id="IPR000914">
    <property type="entry name" value="SBP_5_dom"/>
</dbReference>
<keyword evidence="4" id="KW-1133">Transmembrane helix</keyword>
<keyword evidence="3" id="KW-0732">Signal</keyword>
<dbReference type="RefSeq" id="WP_116421598.1">
    <property type="nucleotide sequence ID" value="NZ_NMUE01000035.1"/>
</dbReference>
<dbReference type="PANTHER" id="PTHR30290:SF9">
    <property type="entry name" value="OLIGOPEPTIDE-BINDING PROTEIN APPA"/>
    <property type="match status" value="1"/>
</dbReference>
<comment type="similarity">
    <text evidence="1">Belongs to the bacterial solute-binding protein 5 family.</text>
</comment>
<evidence type="ECO:0000256" key="3">
    <source>
        <dbReference type="ARBA" id="ARBA00022729"/>
    </source>
</evidence>